<dbReference type="WBParaSite" id="TMUE_1000005463.1">
    <property type="protein sequence ID" value="TMUE_1000005463.1"/>
    <property type="gene ID" value="WBGene00299286"/>
</dbReference>
<dbReference type="AlphaFoldDB" id="A0A5S6QE10"/>
<dbReference type="InterPro" id="IPR045841">
    <property type="entry name" value="E3_UBR4_N"/>
</dbReference>
<dbReference type="STRING" id="70415.A0A5S6QE10"/>
<organism evidence="2 3">
    <name type="scientific">Trichuris muris</name>
    <name type="common">Mouse whipworm</name>
    <dbReference type="NCBI Taxonomy" id="70415"/>
    <lineage>
        <taxon>Eukaryota</taxon>
        <taxon>Metazoa</taxon>
        <taxon>Ecdysozoa</taxon>
        <taxon>Nematoda</taxon>
        <taxon>Enoplea</taxon>
        <taxon>Dorylaimia</taxon>
        <taxon>Trichinellida</taxon>
        <taxon>Trichuridae</taxon>
        <taxon>Trichuris</taxon>
    </lineage>
</organism>
<feature type="domain" description="E3 ubiquitin-protein ligase UBR4 N-terminal" evidence="1">
    <location>
        <begin position="50"/>
        <end position="318"/>
    </location>
</feature>
<dbReference type="Pfam" id="PF19423">
    <property type="entry name" value="E3_UBR4_N"/>
    <property type="match status" value="1"/>
</dbReference>
<keyword evidence="2" id="KW-1185">Reference proteome</keyword>
<reference evidence="3" key="1">
    <citation type="submission" date="2019-12" db="UniProtKB">
        <authorList>
            <consortium name="WormBaseParasite"/>
        </authorList>
    </citation>
    <scope>IDENTIFICATION</scope>
</reference>
<proteinExistence type="predicted"/>
<name>A0A5S6QE10_TRIMR</name>
<protein>
    <submittedName>
        <fullName evidence="3">E3 ubiquitin-protein ligase UBR4 N-terminal domain-containing protein</fullName>
    </submittedName>
</protein>
<evidence type="ECO:0000313" key="2">
    <source>
        <dbReference type="Proteomes" id="UP000046395"/>
    </source>
</evidence>
<evidence type="ECO:0000313" key="3">
    <source>
        <dbReference type="WBParaSite" id="TMUE_1000005463.1"/>
    </source>
</evidence>
<accession>A0A5S6QE10</accession>
<sequence>MCTVTRLEWSSVVKPLLAGSYANGNLAYLRRLAQTICSCREEIFIHDSLYETFYTTFLALGTHYISSNLSVVEQGDCEVVLAAVRTVVNFIVDRLSRTDKPRLLHSNHFIALLSGLCSGEGSLPRIGVMSLSAYLKSCHLPPHVQATVRRENPCAQAISATVEENSKECSSQPNEGHLVDKVISSLSSYVSFDVAPNQYARTHAETNSTEAVDFKLRFSQENQRLLKELRVGELLLYTWLKSKLITPFKELYELHVVDSSANFILPTDEYERVQRHCLKILERTSNACGILNLPLWDTPVQNVLNSLLDMTGTCLMAAGCALIVQYPLFDEHAEEPASVRIFPCPAGTVVGIITNAKTVCVKVLRILVDSCLDKEQIYKFHLITLGCLAQIFREVTDTVAREIFKPLSNEAAKEFFWLFIYLLRQADVANSGSRWFDGRPGRFNLVTPLLRLAEASVELIISEQGKRTKRVAKEAAPVGKQDKAAELTKLALTAAGSCYDSDAEPILGKWIEDLMSTLPQVMVEAADRQSADGQYSSEPESSVFRPVEEAVCVACESFSMLGGKIFDKSVDKDREKNAFRLQLIEMDIPYVARVVSLLCDADVSDNQTGYFSIRVRQSWYAYIFPFFFERARARDYRLCLLSFCAQPIPYAASRQAFHPVLHNMLVSDGFSDVFASKLLSLTGINLEYSMCPGPFDSPTSAALEVDQSSGIPIIVQAARQGRGHLP</sequence>
<evidence type="ECO:0000259" key="1">
    <source>
        <dbReference type="Pfam" id="PF19423"/>
    </source>
</evidence>
<dbReference type="Proteomes" id="UP000046395">
    <property type="component" value="Unassembled WGS sequence"/>
</dbReference>